<sequence length="225" mass="25112">MLTFIDTNQRTIPRSKSFDESIKLLDPNGNLILPSPQFTPTKSRKLRSWFTSIKSSRRTRFKVSGSTDDLASMTSSDDKSLKNCDDLLSQFKRQPSSKDSDELSLATVAEGQEIAPKQRVQLGDGVKALLASRRTLNPPETTVSHIKKLTRSLSARLLGNHKSSRRHERQCRSFAVKNRNEQSSVDSSPLTISSDHLYHDRLDSPDFPPESPPGSVSSNSSNEKK</sequence>
<evidence type="ECO:0000256" key="1">
    <source>
        <dbReference type="SAM" id="MobiDB-lite"/>
    </source>
</evidence>
<proteinExistence type="predicted"/>
<reference evidence="2 3" key="1">
    <citation type="submission" date="2019-10" db="EMBL/GenBank/DDBJ databases">
        <title>Assembly and Annotation for the nematode Trichostrongylus colubriformis.</title>
        <authorList>
            <person name="Martin J."/>
        </authorList>
    </citation>
    <scope>NUCLEOTIDE SEQUENCE [LARGE SCALE GENOMIC DNA]</scope>
    <source>
        <strain evidence="2">G859</strain>
        <tissue evidence="2">Whole worm</tissue>
    </source>
</reference>
<protein>
    <submittedName>
        <fullName evidence="2">Uncharacterized protein</fullName>
    </submittedName>
</protein>
<dbReference type="Proteomes" id="UP001331761">
    <property type="component" value="Unassembled WGS sequence"/>
</dbReference>
<dbReference type="EMBL" id="WIXE01008286">
    <property type="protein sequence ID" value="KAK5979525.1"/>
    <property type="molecule type" value="Genomic_DNA"/>
</dbReference>
<keyword evidence="3" id="KW-1185">Reference proteome</keyword>
<organism evidence="2 3">
    <name type="scientific">Trichostrongylus colubriformis</name>
    <name type="common">Black scour worm</name>
    <dbReference type="NCBI Taxonomy" id="6319"/>
    <lineage>
        <taxon>Eukaryota</taxon>
        <taxon>Metazoa</taxon>
        <taxon>Ecdysozoa</taxon>
        <taxon>Nematoda</taxon>
        <taxon>Chromadorea</taxon>
        <taxon>Rhabditida</taxon>
        <taxon>Rhabditina</taxon>
        <taxon>Rhabditomorpha</taxon>
        <taxon>Strongyloidea</taxon>
        <taxon>Trichostrongylidae</taxon>
        <taxon>Trichostrongylus</taxon>
    </lineage>
</organism>
<feature type="non-terminal residue" evidence="2">
    <location>
        <position position="225"/>
    </location>
</feature>
<evidence type="ECO:0000313" key="2">
    <source>
        <dbReference type="EMBL" id="KAK5979525.1"/>
    </source>
</evidence>
<feature type="compositionally biased region" description="Low complexity" evidence="1">
    <location>
        <begin position="213"/>
        <end position="225"/>
    </location>
</feature>
<comment type="caution">
    <text evidence="2">The sequence shown here is derived from an EMBL/GenBank/DDBJ whole genome shotgun (WGS) entry which is preliminary data.</text>
</comment>
<gene>
    <name evidence="2" type="ORF">GCK32_014059</name>
</gene>
<accession>A0AAN8FY82</accession>
<feature type="region of interest" description="Disordered" evidence="1">
    <location>
        <begin position="159"/>
        <end position="225"/>
    </location>
</feature>
<name>A0AAN8FY82_TRICO</name>
<evidence type="ECO:0000313" key="3">
    <source>
        <dbReference type="Proteomes" id="UP001331761"/>
    </source>
</evidence>
<feature type="compositionally biased region" description="Polar residues" evidence="1">
    <location>
        <begin position="181"/>
        <end position="194"/>
    </location>
</feature>
<dbReference type="AlphaFoldDB" id="A0AAN8FY82"/>